<protein>
    <submittedName>
        <fullName evidence="2">Uncharacterized protein</fullName>
    </submittedName>
</protein>
<evidence type="ECO:0000313" key="1">
    <source>
        <dbReference type="Proteomes" id="UP000887565"/>
    </source>
</evidence>
<accession>A0A915I3Q4</accession>
<dbReference type="Proteomes" id="UP000887565">
    <property type="component" value="Unplaced"/>
</dbReference>
<evidence type="ECO:0000313" key="2">
    <source>
        <dbReference type="WBParaSite" id="nRc.2.0.1.t08767-RA"/>
    </source>
</evidence>
<dbReference type="WBParaSite" id="nRc.2.0.1.t08767-RA">
    <property type="protein sequence ID" value="nRc.2.0.1.t08767-RA"/>
    <property type="gene ID" value="nRc.2.0.1.g08767"/>
</dbReference>
<sequence>MTGTEALYAEHNSVRLLKLHGDLSYAICYDTEADAFAMKNSKQINDHVQDGTFLLSLSCEQSDGEVFVP</sequence>
<keyword evidence="1" id="KW-1185">Reference proteome</keyword>
<reference evidence="2" key="1">
    <citation type="submission" date="2022-11" db="UniProtKB">
        <authorList>
            <consortium name="WormBaseParasite"/>
        </authorList>
    </citation>
    <scope>IDENTIFICATION</scope>
</reference>
<dbReference type="AlphaFoldDB" id="A0A915I3Q4"/>
<organism evidence="1 2">
    <name type="scientific">Romanomermis culicivorax</name>
    <name type="common">Nematode worm</name>
    <dbReference type="NCBI Taxonomy" id="13658"/>
    <lineage>
        <taxon>Eukaryota</taxon>
        <taxon>Metazoa</taxon>
        <taxon>Ecdysozoa</taxon>
        <taxon>Nematoda</taxon>
        <taxon>Enoplea</taxon>
        <taxon>Dorylaimia</taxon>
        <taxon>Mermithida</taxon>
        <taxon>Mermithoidea</taxon>
        <taxon>Mermithidae</taxon>
        <taxon>Romanomermis</taxon>
    </lineage>
</organism>
<name>A0A915I3Q4_ROMCU</name>
<proteinExistence type="predicted"/>